<dbReference type="HOGENOM" id="CLU_026673_3_4_1"/>
<dbReference type="PANTHER" id="PTHR45033:SF3">
    <property type="entry name" value="DEHYDROGENASE, PUTATIVE (AFU_ORTHOLOGUE AFUA_2G13270)-RELATED"/>
    <property type="match status" value="1"/>
</dbReference>
<reference evidence="2 3" key="1">
    <citation type="journal article" date="2014" name="PLoS Genet.">
        <title>Analysis of the Phlebiopsis gigantea genome, transcriptome and secretome provides insight into its pioneer colonization strategies of wood.</title>
        <authorList>
            <person name="Hori C."/>
            <person name="Ishida T."/>
            <person name="Igarashi K."/>
            <person name="Samejima M."/>
            <person name="Suzuki H."/>
            <person name="Master E."/>
            <person name="Ferreira P."/>
            <person name="Ruiz-Duenas F.J."/>
            <person name="Held B."/>
            <person name="Canessa P."/>
            <person name="Larrondo L.F."/>
            <person name="Schmoll M."/>
            <person name="Druzhinina I.S."/>
            <person name="Kubicek C.P."/>
            <person name="Gaskell J.A."/>
            <person name="Kersten P."/>
            <person name="St John F."/>
            <person name="Glasner J."/>
            <person name="Sabat G."/>
            <person name="Splinter BonDurant S."/>
            <person name="Syed K."/>
            <person name="Yadav J."/>
            <person name="Mgbeahuruike A.C."/>
            <person name="Kovalchuk A."/>
            <person name="Asiegbu F.O."/>
            <person name="Lackner G."/>
            <person name="Hoffmeister D."/>
            <person name="Rencoret J."/>
            <person name="Gutierrez A."/>
            <person name="Sun H."/>
            <person name="Lindquist E."/>
            <person name="Barry K."/>
            <person name="Riley R."/>
            <person name="Grigoriev I.V."/>
            <person name="Henrissat B."/>
            <person name="Kues U."/>
            <person name="Berka R.M."/>
            <person name="Martinez A.T."/>
            <person name="Covert S.F."/>
            <person name="Blanchette R.A."/>
            <person name="Cullen D."/>
        </authorList>
    </citation>
    <scope>NUCLEOTIDE SEQUENCE [LARGE SCALE GENOMIC DNA]</scope>
    <source>
        <strain evidence="2 3">11061_1 CR5-6</strain>
    </source>
</reference>
<dbReference type="STRING" id="745531.A0A0C3S1D8"/>
<dbReference type="Proteomes" id="UP000053257">
    <property type="component" value="Unassembled WGS sequence"/>
</dbReference>
<dbReference type="InterPro" id="IPR036291">
    <property type="entry name" value="NAD(P)-bd_dom_sf"/>
</dbReference>
<dbReference type="Gene3D" id="3.90.180.10">
    <property type="entry name" value="Medium-chain alcohol dehydrogenases, catalytic domain"/>
    <property type="match status" value="1"/>
</dbReference>
<name>A0A0C3S1D8_PHLG1</name>
<evidence type="ECO:0000313" key="2">
    <source>
        <dbReference type="EMBL" id="KIP08891.1"/>
    </source>
</evidence>
<dbReference type="InterPro" id="IPR013149">
    <property type="entry name" value="ADH-like_C"/>
</dbReference>
<feature type="domain" description="Enoyl reductase (ER)" evidence="1">
    <location>
        <begin position="19"/>
        <end position="345"/>
    </location>
</feature>
<keyword evidence="3" id="KW-1185">Reference proteome</keyword>
<dbReference type="SUPFAM" id="SSF50129">
    <property type="entry name" value="GroES-like"/>
    <property type="match status" value="1"/>
</dbReference>
<sequence>MSGRTKALVVKQSPPGRKPVLHDAVLEEQVIPQLTPGQVLVKINAVAFNHRDLWIRKGQYPGIAFGSTFGVVVAASERGDSLINKRVFLVPMRGWEKDPYAPESPKFTILGGGNVVPIGTFSQYVAVERDQVILSPEHLNDYQLAAWPLGAVTAWRATMVNAEVKKGDNVLVTGAGGGVALTAIQLCVAAGASVYVTSGSEDKIQKAVALGARGGVNYKSKDWPVQLGKLLAQHSGTGTQLDAVIDSGGGDLMGQIGKILKAGGKVVIYGMTAAPKINFTMREVLKNQRLIGSTMGSHQDLIDATKFLAHHRIVPIVSRVLDGLESAEEGFQILERGDHFGKVVIHVRHDDGKKTSSKL</sequence>
<dbReference type="PANTHER" id="PTHR45033">
    <property type="match status" value="1"/>
</dbReference>
<organism evidence="2 3">
    <name type="scientific">Phlebiopsis gigantea (strain 11061_1 CR5-6)</name>
    <name type="common">White-rot fungus</name>
    <name type="synonym">Peniophora gigantea</name>
    <dbReference type="NCBI Taxonomy" id="745531"/>
    <lineage>
        <taxon>Eukaryota</taxon>
        <taxon>Fungi</taxon>
        <taxon>Dikarya</taxon>
        <taxon>Basidiomycota</taxon>
        <taxon>Agaricomycotina</taxon>
        <taxon>Agaricomycetes</taxon>
        <taxon>Polyporales</taxon>
        <taxon>Phanerochaetaceae</taxon>
        <taxon>Phlebiopsis</taxon>
    </lineage>
</organism>
<dbReference type="GO" id="GO:0016491">
    <property type="term" value="F:oxidoreductase activity"/>
    <property type="evidence" value="ECO:0007669"/>
    <property type="project" value="InterPro"/>
</dbReference>
<dbReference type="Gene3D" id="3.40.50.720">
    <property type="entry name" value="NAD(P)-binding Rossmann-like Domain"/>
    <property type="match status" value="1"/>
</dbReference>
<dbReference type="SMART" id="SM00829">
    <property type="entry name" value="PKS_ER"/>
    <property type="match status" value="1"/>
</dbReference>
<dbReference type="Pfam" id="PF08240">
    <property type="entry name" value="ADH_N"/>
    <property type="match status" value="1"/>
</dbReference>
<dbReference type="SUPFAM" id="SSF51735">
    <property type="entry name" value="NAD(P)-binding Rossmann-fold domains"/>
    <property type="match status" value="1"/>
</dbReference>
<dbReference type="InterPro" id="IPR020843">
    <property type="entry name" value="ER"/>
</dbReference>
<dbReference type="Pfam" id="PF00107">
    <property type="entry name" value="ADH_zinc_N"/>
    <property type="match status" value="1"/>
</dbReference>
<evidence type="ECO:0000259" key="1">
    <source>
        <dbReference type="SMART" id="SM00829"/>
    </source>
</evidence>
<dbReference type="InterPro" id="IPR011032">
    <property type="entry name" value="GroES-like_sf"/>
</dbReference>
<gene>
    <name evidence="2" type="ORF">PHLGIDRAFT_116893</name>
</gene>
<proteinExistence type="predicted"/>
<dbReference type="OrthoDB" id="1706066at2759"/>
<dbReference type="InterPro" id="IPR052711">
    <property type="entry name" value="Zinc_ADH-like"/>
</dbReference>
<evidence type="ECO:0000313" key="3">
    <source>
        <dbReference type="Proteomes" id="UP000053257"/>
    </source>
</evidence>
<dbReference type="InterPro" id="IPR013154">
    <property type="entry name" value="ADH-like_N"/>
</dbReference>
<protein>
    <recommendedName>
        <fullName evidence="1">Enoyl reductase (ER) domain-containing protein</fullName>
    </recommendedName>
</protein>
<accession>A0A0C3S1D8</accession>
<dbReference type="EMBL" id="KN840473">
    <property type="protein sequence ID" value="KIP08891.1"/>
    <property type="molecule type" value="Genomic_DNA"/>
</dbReference>
<dbReference type="AlphaFoldDB" id="A0A0C3S1D8"/>